<reference evidence="2" key="1">
    <citation type="journal article" date="2019" name="Int. J. Syst. Evol. Microbiol.">
        <title>The Global Catalogue of Microorganisms (GCM) 10K type strain sequencing project: providing services to taxonomists for standard genome sequencing and annotation.</title>
        <authorList>
            <consortium name="The Broad Institute Genomics Platform"/>
            <consortium name="The Broad Institute Genome Sequencing Center for Infectious Disease"/>
            <person name="Wu L."/>
            <person name="Ma J."/>
        </authorList>
    </citation>
    <scope>NUCLEOTIDE SEQUENCE [LARGE SCALE GENOMIC DNA]</scope>
    <source>
        <strain evidence="2">KACC 11407</strain>
    </source>
</reference>
<comment type="caution">
    <text evidence="1">The sequence shown here is derived from an EMBL/GenBank/DDBJ whole genome shotgun (WGS) entry which is preliminary data.</text>
</comment>
<accession>A0ABW0SPT4</accession>
<name>A0ABW0SPT4_9GAMM</name>
<keyword evidence="2" id="KW-1185">Reference proteome</keyword>
<gene>
    <name evidence="1" type="ORF">ACFPN1_13110</name>
</gene>
<sequence length="89" mass="10082">MNLIYSHSYASARAFALHHEFMPGDWKWLQDADIIRQNPRADVFKVERWEANPHREKIDEALARAHKSHRLGSLNEVDASSGTLGVSGA</sequence>
<protein>
    <submittedName>
        <fullName evidence="1">Uncharacterized protein</fullName>
    </submittedName>
</protein>
<evidence type="ECO:0000313" key="2">
    <source>
        <dbReference type="Proteomes" id="UP001596036"/>
    </source>
</evidence>
<organism evidence="1 2">
    <name type="scientific">Lysobacter yangpyeongensis</name>
    <dbReference type="NCBI Taxonomy" id="346182"/>
    <lineage>
        <taxon>Bacteria</taxon>
        <taxon>Pseudomonadati</taxon>
        <taxon>Pseudomonadota</taxon>
        <taxon>Gammaproteobacteria</taxon>
        <taxon>Lysobacterales</taxon>
        <taxon>Lysobacteraceae</taxon>
        <taxon>Lysobacter</taxon>
    </lineage>
</organism>
<dbReference type="RefSeq" id="WP_386755553.1">
    <property type="nucleotide sequence ID" value="NZ_JBHSNM010000005.1"/>
</dbReference>
<dbReference type="Proteomes" id="UP001596036">
    <property type="component" value="Unassembled WGS sequence"/>
</dbReference>
<proteinExistence type="predicted"/>
<dbReference type="EMBL" id="JBHSNM010000005">
    <property type="protein sequence ID" value="MFC5570999.1"/>
    <property type="molecule type" value="Genomic_DNA"/>
</dbReference>
<evidence type="ECO:0000313" key="1">
    <source>
        <dbReference type="EMBL" id="MFC5570999.1"/>
    </source>
</evidence>